<dbReference type="AlphaFoldDB" id="A0A2A9N9U7"/>
<keyword evidence="3" id="KW-1185">Reference proteome</keyword>
<evidence type="ECO:0000313" key="3">
    <source>
        <dbReference type="Proteomes" id="UP000242287"/>
    </source>
</evidence>
<dbReference type="Proteomes" id="UP000242287">
    <property type="component" value="Unassembled WGS sequence"/>
</dbReference>
<feature type="non-terminal residue" evidence="2">
    <location>
        <position position="1"/>
    </location>
</feature>
<evidence type="ECO:0000256" key="1">
    <source>
        <dbReference type="SAM" id="SignalP"/>
    </source>
</evidence>
<gene>
    <name evidence="2" type="ORF">AMATHDRAFT_164067</name>
</gene>
<accession>A0A2A9N9U7</accession>
<organism evidence="2 3">
    <name type="scientific">Amanita thiersii Skay4041</name>
    <dbReference type="NCBI Taxonomy" id="703135"/>
    <lineage>
        <taxon>Eukaryota</taxon>
        <taxon>Fungi</taxon>
        <taxon>Dikarya</taxon>
        <taxon>Basidiomycota</taxon>
        <taxon>Agaricomycotina</taxon>
        <taxon>Agaricomycetes</taxon>
        <taxon>Agaricomycetidae</taxon>
        <taxon>Agaricales</taxon>
        <taxon>Pluteineae</taxon>
        <taxon>Amanitaceae</taxon>
        <taxon>Amanita</taxon>
    </lineage>
</organism>
<protein>
    <submittedName>
        <fullName evidence="2">Uncharacterized protein</fullName>
    </submittedName>
</protein>
<keyword evidence="1" id="KW-0732">Signal</keyword>
<name>A0A2A9N9U7_9AGAR</name>
<dbReference type="EMBL" id="KZ302642">
    <property type="protein sequence ID" value="PFH44987.1"/>
    <property type="molecule type" value="Genomic_DNA"/>
</dbReference>
<feature type="signal peptide" evidence="1">
    <location>
        <begin position="1"/>
        <end position="19"/>
    </location>
</feature>
<evidence type="ECO:0000313" key="2">
    <source>
        <dbReference type="EMBL" id="PFH44987.1"/>
    </source>
</evidence>
<reference evidence="2 3" key="1">
    <citation type="submission" date="2014-02" db="EMBL/GenBank/DDBJ databases">
        <title>Transposable element dynamics among asymbiotic and ectomycorrhizal Amanita fungi.</title>
        <authorList>
            <consortium name="DOE Joint Genome Institute"/>
            <person name="Hess J."/>
            <person name="Skrede I."/>
            <person name="Wolfe B."/>
            <person name="LaButti K."/>
            <person name="Ohm R.A."/>
            <person name="Grigoriev I.V."/>
            <person name="Pringle A."/>
        </authorList>
    </citation>
    <scope>NUCLEOTIDE SEQUENCE [LARGE SCALE GENOMIC DNA]</scope>
    <source>
        <strain evidence="2 3">SKay4041</strain>
    </source>
</reference>
<proteinExistence type="predicted"/>
<sequence length="61" mass="6799">SSILLILWIQLRLFGGIASSHLSFSASGSEDFLFCYRLPLLAVQSDHQLVPLLQGGGEFWY</sequence>
<feature type="chain" id="PRO_5012586322" evidence="1">
    <location>
        <begin position="20"/>
        <end position="61"/>
    </location>
</feature>